<gene>
    <name evidence="2" type="ORF">BXY45_1495</name>
</gene>
<feature type="region of interest" description="Disordered" evidence="1">
    <location>
        <begin position="123"/>
        <end position="155"/>
    </location>
</feature>
<evidence type="ECO:0000256" key="1">
    <source>
        <dbReference type="SAM" id="MobiDB-lite"/>
    </source>
</evidence>
<comment type="caution">
    <text evidence="2">The sequence shown here is derived from an EMBL/GenBank/DDBJ whole genome shotgun (WGS) entry which is preliminary data.</text>
</comment>
<feature type="compositionally biased region" description="Basic and acidic residues" evidence="1">
    <location>
        <begin position="123"/>
        <end position="138"/>
    </location>
</feature>
<sequence>MSGFSVASAASPHGDFRAREHAGSLVLIRRRHVIAAWVTPGAIDGQPPRSAVAVDVVVLTDGARPHALRFPDQTITSTGLMRAIMRSPEPWVLGRLDLGSGGAWLLAKPSAEDRDRAARWLVEHDGGDDQPPRTRAQEVAEQTRPVLDRGRGGQR</sequence>
<dbReference type="AlphaFoldDB" id="A0A315ZM11"/>
<evidence type="ECO:0000313" key="2">
    <source>
        <dbReference type="EMBL" id="PWJ46269.1"/>
    </source>
</evidence>
<proteinExistence type="predicted"/>
<organism evidence="2 3">
    <name type="scientific">Quadrisphaera granulorum</name>
    <dbReference type="NCBI Taxonomy" id="317664"/>
    <lineage>
        <taxon>Bacteria</taxon>
        <taxon>Bacillati</taxon>
        <taxon>Actinomycetota</taxon>
        <taxon>Actinomycetes</taxon>
        <taxon>Kineosporiales</taxon>
        <taxon>Kineosporiaceae</taxon>
        <taxon>Quadrisphaera</taxon>
    </lineage>
</organism>
<feature type="compositionally biased region" description="Basic and acidic residues" evidence="1">
    <location>
        <begin position="146"/>
        <end position="155"/>
    </location>
</feature>
<dbReference type="Proteomes" id="UP000245469">
    <property type="component" value="Unassembled WGS sequence"/>
</dbReference>
<name>A0A315ZM11_9ACTN</name>
<evidence type="ECO:0000313" key="3">
    <source>
        <dbReference type="Proteomes" id="UP000245469"/>
    </source>
</evidence>
<keyword evidence="3" id="KW-1185">Reference proteome</keyword>
<reference evidence="2 3" key="1">
    <citation type="submission" date="2018-03" db="EMBL/GenBank/DDBJ databases">
        <title>Genomic Encyclopedia of Archaeal and Bacterial Type Strains, Phase II (KMG-II): from individual species to whole genera.</title>
        <authorList>
            <person name="Goeker M."/>
        </authorList>
    </citation>
    <scope>NUCLEOTIDE SEQUENCE [LARGE SCALE GENOMIC DNA]</scope>
    <source>
        <strain evidence="2 3">DSM 44889</strain>
    </source>
</reference>
<dbReference type="EMBL" id="QGDQ01000049">
    <property type="protein sequence ID" value="PWJ46269.1"/>
    <property type="molecule type" value="Genomic_DNA"/>
</dbReference>
<accession>A0A315ZM11</accession>
<protein>
    <submittedName>
        <fullName evidence="2">Uncharacterized protein</fullName>
    </submittedName>
</protein>
<dbReference type="RefSeq" id="WP_109776683.1">
    <property type="nucleotide sequence ID" value="NZ_QGDQ01000049.1"/>
</dbReference>